<feature type="region of interest" description="Disordered" evidence="6">
    <location>
        <begin position="491"/>
        <end position="513"/>
    </location>
</feature>
<dbReference type="EMBL" id="UOEY01000063">
    <property type="protein sequence ID" value="VAW38629.1"/>
    <property type="molecule type" value="Genomic_DNA"/>
</dbReference>
<feature type="transmembrane region" description="Helical" evidence="7">
    <location>
        <begin position="305"/>
        <end position="325"/>
    </location>
</feature>
<feature type="transmembrane region" description="Helical" evidence="7">
    <location>
        <begin position="186"/>
        <end position="208"/>
    </location>
</feature>
<dbReference type="NCBIfam" id="TIGR00765">
    <property type="entry name" value="yihY_not_rbn"/>
    <property type="match status" value="1"/>
</dbReference>
<feature type="compositionally biased region" description="Polar residues" evidence="6">
    <location>
        <begin position="502"/>
        <end position="513"/>
    </location>
</feature>
<evidence type="ECO:0000313" key="8">
    <source>
        <dbReference type="EMBL" id="VAW38629.1"/>
    </source>
</evidence>
<feature type="region of interest" description="Disordered" evidence="6">
    <location>
        <begin position="1"/>
        <end position="23"/>
    </location>
</feature>
<evidence type="ECO:0000256" key="1">
    <source>
        <dbReference type="ARBA" id="ARBA00004651"/>
    </source>
</evidence>
<gene>
    <name evidence="8" type="ORF">MNBD_DELTA04-78</name>
</gene>
<dbReference type="GO" id="GO:0005886">
    <property type="term" value="C:plasma membrane"/>
    <property type="evidence" value="ECO:0007669"/>
    <property type="project" value="UniProtKB-SubCell"/>
</dbReference>
<feature type="compositionally biased region" description="Basic and acidic residues" evidence="6">
    <location>
        <begin position="1"/>
        <end position="12"/>
    </location>
</feature>
<dbReference type="PANTHER" id="PTHR30213">
    <property type="entry name" value="INNER MEMBRANE PROTEIN YHJD"/>
    <property type="match status" value="1"/>
</dbReference>
<reference evidence="8" key="1">
    <citation type="submission" date="2018-06" db="EMBL/GenBank/DDBJ databases">
        <authorList>
            <person name="Zhirakovskaya E."/>
        </authorList>
    </citation>
    <scope>NUCLEOTIDE SEQUENCE</scope>
</reference>
<protein>
    <submittedName>
        <fullName evidence="8">Ribonuclease BN</fullName>
    </submittedName>
</protein>
<evidence type="ECO:0000256" key="3">
    <source>
        <dbReference type="ARBA" id="ARBA00022692"/>
    </source>
</evidence>
<feature type="transmembrane region" description="Helical" evidence="7">
    <location>
        <begin position="268"/>
        <end position="293"/>
    </location>
</feature>
<dbReference type="PANTHER" id="PTHR30213:SF0">
    <property type="entry name" value="UPF0761 MEMBRANE PROTEIN YIHY"/>
    <property type="match status" value="1"/>
</dbReference>
<comment type="subcellular location">
    <subcellularLocation>
        <location evidence="1">Cell membrane</location>
        <topology evidence="1">Multi-pass membrane protein</topology>
    </subcellularLocation>
</comment>
<feature type="transmembrane region" description="Helical" evidence="7">
    <location>
        <begin position="229"/>
        <end position="248"/>
    </location>
</feature>
<name>A0A3B0VP46_9ZZZZ</name>
<keyword evidence="2" id="KW-1003">Cell membrane</keyword>
<feature type="transmembrane region" description="Helical" evidence="7">
    <location>
        <begin position="345"/>
        <end position="366"/>
    </location>
</feature>
<feature type="region of interest" description="Disordered" evidence="6">
    <location>
        <begin position="135"/>
        <end position="159"/>
    </location>
</feature>
<evidence type="ECO:0000256" key="4">
    <source>
        <dbReference type="ARBA" id="ARBA00022989"/>
    </source>
</evidence>
<evidence type="ECO:0000256" key="5">
    <source>
        <dbReference type="ARBA" id="ARBA00023136"/>
    </source>
</evidence>
<accession>A0A3B0VP46</accession>
<dbReference type="Pfam" id="PF03631">
    <property type="entry name" value="Virul_fac_BrkB"/>
    <property type="match status" value="1"/>
</dbReference>
<proteinExistence type="predicted"/>
<dbReference type="AlphaFoldDB" id="A0A3B0VP46"/>
<dbReference type="InterPro" id="IPR017039">
    <property type="entry name" value="Virul_fac_BrkB"/>
</dbReference>
<organism evidence="8">
    <name type="scientific">hydrothermal vent metagenome</name>
    <dbReference type="NCBI Taxonomy" id="652676"/>
    <lineage>
        <taxon>unclassified sequences</taxon>
        <taxon>metagenomes</taxon>
        <taxon>ecological metagenomes</taxon>
    </lineage>
</organism>
<feature type="transmembrane region" description="Helical" evidence="7">
    <location>
        <begin position="69"/>
        <end position="89"/>
    </location>
</feature>
<evidence type="ECO:0000256" key="6">
    <source>
        <dbReference type="SAM" id="MobiDB-lite"/>
    </source>
</evidence>
<sequence length="513" mass="56163">MLETELKKERQAGRKIPGTNGGNGRLQQWAFSIRPDESKPAAALRSWFRILLIIAHEFTEAAITMRASALTYTIILSMVPMLAMGTAVLKGMGSGNRLRVAAYRLLDQLGPGPTEKAANTPGRAEQLQIPAGREGRGATVQAPAQNSVRPAAGSGTKTQPVARQSLNGLLRNALDTIFNYVDQTNFTALGAFGIVGLLLSIILVMSTIEEAMNAIWHCRKRRSFLRKTINYLALLILLPISINVALAGDAVLESPKIMARLHALIPSAWAVTMLLKFLPFLFIVLSLMVMYLFLPNVKVKTHAAFIGAVFAALFWLIVQWFYFYLQIGVARYNAIYGSFASIPLFLIWIQVGWTFILSGALLAYAVQNRKLYHPPGSSGTPQRQLQLAFDILDSVYRDFANRETTTVERLAQAHPGEQPGDIMEVAELLAEGGILHRIEDGDTTFVPAAPAENLEAREVVRLILGHEDLPSTGGRFSREVLLAAESALPREAFPVPPGLPTAQPTISATDKEQ</sequence>
<evidence type="ECO:0000256" key="7">
    <source>
        <dbReference type="SAM" id="Phobius"/>
    </source>
</evidence>
<keyword evidence="5 7" id="KW-0472">Membrane</keyword>
<keyword evidence="3 7" id="KW-0812">Transmembrane</keyword>
<evidence type="ECO:0000256" key="2">
    <source>
        <dbReference type="ARBA" id="ARBA00022475"/>
    </source>
</evidence>
<keyword evidence="4 7" id="KW-1133">Transmembrane helix</keyword>